<dbReference type="PANTHER" id="PTHR46796:SF6">
    <property type="entry name" value="ARAC SUBFAMILY"/>
    <property type="match status" value="1"/>
</dbReference>
<proteinExistence type="predicted"/>
<feature type="domain" description="HTH araC/xylS-type" evidence="4">
    <location>
        <begin position="163"/>
        <end position="260"/>
    </location>
</feature>
<dbReference type="InterPro" id="IPR020449">
    <property type="entry name" value="Tscrpt_reg_AraC-type_HTH"/>
</dbReference>
<dbReference type="Gene3D" id="1.10.10.60">
    <property type="entry name" value="Homeodomain-like"/>
    <property type="match status" value="2"/>
</dbReference>
<dbReference type="InterPro" id="IPR018060">
    <property type="entry name" value="HTH_AraC"/>
</dbReference>
<dbReference type="SUPFAM" id="SSF46689">
    <property type="entry name" value="Homeodomain-like"/>
    <property type="match status" value="2"/>
</dbReference>
<evidence type="ECO:0000259" key="4">
    <source>
        <dbReference type="PROSITE" id="PS01124"/>
    </source>
</evidence>
<dbReference type="Pfam" id="PF12833">
    <property type="entry name" value="HTH_18"/>
    <property type="match status" value="1"/>
</dbReference>
<keyword evidence="1" id="KW-0805">Transcription regulation</keyword>
<dbReference type="InterPro" id="IPR009057">
    <property type="entry name" value="Homeodomain-like_sf"/>
</dbReference>
<dbReference type="PANTHER" id="PTHR46796">
    <property type="entry name" value="HTH-TYPE TRANSCRIPTIONAL ACTIVATOR RHAS-RELATED"/>
    <property type="match status" value="1"/>
</dbReference>
<dbReference type="Proteomes" id="UP000233491">
    <property type="component" value="Unassembled WGS sequence"/>
</dbReference>
<dbReference type="GO" id="GO:0043565">
    <property type="term" value="F:sequence-specific DNA binding"/>
    <property type="evidence" value="ECO:0007669"/>
    <property type="project" value="InterPro"/>
</dbReference>
<evidence type="ECO:0000256" key="2">
    <source>
        <dbReference type="ARBA" id="ARBA00023125"/>
    </source>
</evidence>
<dbReference type="OrthoDB" id="9802263at2"/>
<name>A0A1I4Q495_9HYPH</name>
<dbReference type="GO" id="GO:0003700">
    <property type="term" value="F:DNA-binding transcription factor activity"/>
    <property type="evidence" value="ECO:0007669"/>
    <property type="project" value="InterPro"/>
</dbReference>
<dbReference type="SMART" id="SM00342">
    <property type="entry name" value="HTH_ARAC"/>
    <property type="match status" value="1"/>
</dbReference>
<dbReference type="RefSeq" id="WP_101288212.1">
    <property type="nucleotide sequence ID" value="NZ_FOUQ01000001.1"/>
</dbReference>
<evidence type="ECO:0000256" key="3">
    <source>
        <dbReference type="ARBA" id="ARBA00023163"/>
    </source>
</evidence>
<reference evidence="5 6" key="1">
    <citation type="submission" date="2017-12" db="EMBL/GenBank/DDBJ databases">
        <title>Anaerobic carbon monoxide metabolism by Pleomorphomonas carboxyditropha sp. nov., a new mesophilic hydrogenogenic carboxidotroph.</title>
        <authorList>
            <person name="Esquivel-Elizondo S."/>
            <person name="Krajmalnik-Brown R."/>
        </authorList>
    </citation>
    <scope>NUCLEOTIDE SEQUENCE [LARGE SCALE GENOMIC DNA]</scope>
    <source>
        <strain evidence="5 6">R5-392</strain>
    </source>
</reference>
<sequence>MTNEDFEQGAISLRLRRKLPPCEQVRATTSRLLLGVHLDQATHVDQRRAGKHHQGQFWPGELTLIPAGMDCECSTDGPAAFLHMEIDEATLARKTVWSGTKFQFQDALLRDLALAALRKARSGDPAARLQVESLGTLVLARLRLHDGGREPPPPASLGQATLARVLELMRARLDAPPSLAELGDLADVGPDQFGRLFRATTGLTPYRCFQWLRMTEARRRLTMPDARVLDVAVSLGFSNPSHFAAAFRKVMGLNPRAFLA</sequence>
<keyword evidence="2" id="KW-0238">DNA-binding</keyword>
<protein>
    <recommendedName>
        <fullName evidence="4">HTH araC/xylS-type domain-containing protein</fullName>
    </recommendedName>
</protein>
<accession>A0A1I4Q495</accession>
<organism evidence="5 6">
    <name type="scientific">Pleomorphomonas diazotrophica</name>
    <dbReference type="NCBI Taxonomy" id="1166257"/>
    <lineage>
        <taxon>Bacteria</taxon>
        <taxon>Pseudomonadati</taxon>
        <taxon>Pseudomonadota</taxon>
        <taxon>Alphaproteobacteria</taxon>
        <taxon>Hyphomicrobiales</taxon>
        <taxon>Pleomorphomonadaceae</taxon>
        <taxon>Pleomorphomonas</taxon>
    </lineage>
</organism>
<dbReference type="EMBL" id="PJNW01000002">
    <property type="protein sequence ID" value="PKR90949.1"/>
    <property type="molecule type" value="Genomic_DNA"/>
</dbReference>
<dbReference type="AlphaFoldDB" id="A0A1I4Q495"/>
<evidence type="ECO:0000256" key="1">
    <source>
        <dbReference type="ARBA" id="ARBA00023015"/>
    </source>
</evidence>
<dbReference type="PROSITE" id="PS00041">
    <property type="entry name" value="HTH_ARAC_FAMILY_1"/>
    <property type="match status" value="1"/>
</dbReference>
<keyword evidence="6" id="KW-1185">Reference proteome</keyword>
<evidence type="ECO:0000313" key="6">
    <source>
        <dbReference type="Proteomes" id="UP000233491"/>
    </source>
</evidence>
<comment type="caution">
    <text evidence="5">The sequence shown here is derived from an EMBL/GenBank/DDBJ whole genome shotgun (WGS) entry which is preliminary data.</text>
</comment>
<dbReference type="PRINTS" id="PR00032">
    <property type="entry name" value="HTHARAC"/>
</dbReference>
<evidence type="ECO:0000313" key="5">
    <source>
        <dbReference type="EMBL" id="PKR90949.1"/>
    </source>
</evidence>
<dbReference type="InterPro" id="IPR050204">
    <property type="entry name" value="AraC_XylS_family_regulators"/>
</dbReference>
<dbReference type="PROSITE" id="PS01124">
    <property type="entry name" value="HTH_ARAC_FAMILY_2"/>
    <property type="match status" value="1"/>
</dbReference>
<gene>
    <name evidence="5" type="ORF">CXZ10_06300</name>
</gene>
<keyword evidence="3" id="KW-0804">Transcription</keyword>
<dbReference type="InterPro" id="IPR018062">
    <property type="entry name" value="HTH_AraC-typ_CS"/>
</dbReference>